<protein>
    <submittedName>
        <fullName evidence="2">Uncharacterized protein</fullName>
    </submittedName>
</protein>
<dbReference type="EMBL" id="CP038241">
    <property type="protein sequence ID" value="QIV95343.1"/>
    <property type="molecule type" value="Genomic_DNA"/>
</dbReference>
<sequence length="135" mass="15113">MKKTFFLSLASITITTLSFADTSINQPNINVVSDSSVTATKQISKDYLPTSESVNGTKILKATQPTQSSHLVGSNPATWTPAYLNVKNFKKCLKTQKYRGWEGYCMPEQQSKDCPNESWEKLKQMNLVPCVKDKD</sequence>
<dbReference type="Proteomes" id="UP000502004">
    <property type="component" value="Chromosome"/>
</dbReference>
<keyword evidence="3" id="KW-1185">Reference proteome</keyword>
<evidence type="ECO:0000313" key="2">
    <source>
        <dbReference type="EMBL" id="QIV95343.1"/>
    </source>
</evidence>
<dbReference type="AlphaFoldDB" id="A0AAE7CR72"/>
<reference evidence="2 3" key="1">
    <citation type="submission" date="2019-03" db="EMBL/GenBank/DDBJ databases">
        <title>Complete Genome Sequence of Allofrancisella inopinata Strain SYSU YG23 Isolated from Water-Cooling Systems in China.</title>
        <authorList>
            <person name="Ohrman C."/>
            <person name="Uneklint I."/>
            <person name="Sjodin A."/>
        </authorList>
    </citation>
    <scope>NUCLEOTIDE SEQUENCE [LARGE SCALE GENOMIC DNA]</scope>
    <source>
        <strain evidence="2 3">SYSU YG23</strain>
    </source>
</reference>
<feature type="signal peptide" evidence="1">
    <location>
        <begin position="1"/>
        <end position="20"/>
    </location>
</feature>
<evidence type="ECO:0000256" key="1">
    <source>
        <dbReference type="SAM" id="SignalP"/>
    </source>
</evidence>
<dbReference type="RefSeq" id="WP_133942484.1">
    <property type="nucleotide sequence ID" value="NZ_CP038241.1"/>
</dbReference>
<gene>
    <name evidence="2" type="ORF">E4K63_00205</name>
</gene>
<evidence type="ECO:0000313" key="3">
    <source>
        <dbReference type="Proteomes" id="UP000502004"/>
    </source>
</evidence>
<name>A0AAE7CR72_9GAMM</name>
<accession>A0AAE7CR72</accession>
<keyword evidence="1" id="KW-0732">Signal</keyword>
<organism evidence="2 3">
    <name type="scientific">Allofrancisella inopinata</name>
    <dbReference type="NCBI Taxonomy" id="1085647"/>
    <lineage>
        <taxon>Bacteria</taxon>
        <taxon>Pseudomonadati</taxon>
        <taxon>Pseudomonadota</taxon>
        <taxon>Gammaproteobacteria</taxon>
        <taxon>Thiotrichales</taxon>
        <taxon>Francisellaceae</taxon>
        <taxon>Allofrancisella</taxon>
    </lineage>
</organism>
<proteinExistence type="predicted"/>
<dbReference type="KEGG" id="aii:E4K63_00205"/>
<feature type="chain" id="PRO_5042079760" evidence="1">
    <location>
        <begin position="21"/>
        <end position="135"/>
    </location>
</feature>